<keyword evidence="3" id="KW-0479">Metal-binding</keyword>
<dbReference type="Proteomes" id="UP000663834">
    <property type="component" value="Unassembled WGS sequence"/>
</dbReference>
<dbReference type="PROSITE" id="PS00018">
    <property type="entry name" value="EF_HAND_1"/>
    <property type="match status" value="1"/>
</dbReference>
<feature type="domain" description="EF-hand" evidence="7">
    <location>
        <begin position="70"/>
        <end position="105"/>
    </location>
</feature>
<keyword evidence="6" id="KW-0449">Lipoprotein</keyword>
<dbReference type="Proteomes" id="UP000663842">
    <property type="component" value="Unassembled WGS sequence"/>
</dbReference>
<evidence type="ECO:0000256" key="4">
    <source>
        <dbReference type="ARBA" id="ARBA00022737"/>
    </source>
</evidence>
<evidence type="ECO:0000313" key="9">
    <source>
        <dbReference type="EMBL" id="CAF1368566.1"/>
    </source>
</evidence>
<organism evidence="11 16">
    <name type="scientific">Rotaria magnacalcarata</name>
    <dbReference type="NCBI Taxonomy" id="392030"/>
    <lineage>
        <taxon>Eukaryota</taxon>
        <taxon>Metazoa</taxon>
        <taxon>Spiralia</taxon>
        <taxon>Gnathifera</taxon>
        <taxon>Rotifera</taxon>
        <taxon>Eurotatoria</taxon>
        <taxon>Bdelloidea</taxon>
        <taxon>Philodinida</taxon>
        <taxon>Philodinidae</taxon>
        <taxon>Rotaria</taxon>
    </lineage>
</organism>
<dbReference type="InterPro" id="IPR018247">
    <property type="entry name" value="EF_Hand_1_Ca_BS"/>
</dbReference>
<dbReference type="InterPro" id="IPR002048">
    <property type="entry name" value="EF_hand_dom"/>
</dbReference>
<dbReference type="AlphaFoldDB" id="A0A816UQ13"/>
<evidence type="ECO:0000256" key="5">
    <source>
        <dbReference type="ARBA" id="ARBA00022837"/>
    </source>
</evidence>
<dbReference type="EMBL" id="CAJNRG010007311">
    <property type="protein sequence ID" value="CAF2093716.1"/>
    <property type="molecule type" value="Genomic_DNA"/>
</dbReference>
<evidence type="ECO:0000313" key="10">
    <source>
        <dbReference type="EMBL" id="CAF2093716.1"/>
    </source>
</evidence>
<evidence type="ECO:0000313" key="16">
    <source>
        <dbReference type="Proteomes" id="UP000663824"/>
    </source>
</evidence>
<dbReference type="Proteomes" id="UP000681720">
    <property type="component" value="Unassembled WGS sequence"/>
</dbReference>
<dbReference type="Gene3D" id="1.10.238.10">
    <property type="entry name" value="EF-hand"/>
    <property type="match status" value="1"/>
</dbReference>
<dbReference type="EMBL" id="CAJNOW010000111">
    <property type="protein sequence ID" value="CAF1238837.1"/>
    <property type="molecule type" value="Genomic_DNA"/>
</dbReference>
<dbReference type="Proteomes" id="UP000663887">
    <property type="component" value="Unassembled WGS sequence"/>
</dbReference>
<dbReference type="SUPFAM" id="SSF47473">
    <property type="entry name" value="EF-hand"/>
    <property type="match status" value="1"/>
</dbReference>
<keyword evidence="5" id="KW-0106">Calcium</keyword>
<name>A0A816UQ13_9BILA</name>
<protein>
    <recommendedName>
        <fullName evidence="7">EF-hand domain-containing protein</fullName>
    </recommendedName>
</protein>
<evidence type="ECO:0000256" key="2">
    <source>
        <dbReference type="ARBA" id="ARBA00022707"/>
    </source>
</evidence>
<dbReference type="EMBL" id="CAJOBH010252696">
    <property type="protein sequence ID" value="CAF5142253.1"/>
    <property type="molecule type" value="Genomic_DNA"/>
</dbReference>
<evidence type="ECO:0000313" key="8">
    <source>
        <dbReference type="EMBL" id="CAF1238837.1"/>
    </source>
</evidence>
<dbReference type="Proteomes" id="UP000663855">
    <property type="component" value="Unassembled WGS sequence"/>
</dbReference>
<dbReference type="GO" id="GO:0005509">
    <property type="term" value="F:calcium ion binding"/>
    <property type="evidence" value="ECO:0007669"/>
    <property type="project" value="InterPro"/>
</dbReference>
<evidence type="ECO:0000313" key="14">
    <source>
        <dbReference type="EMBL" id="CAF5142253.1"/>
    </source>
</evidence>
<accession>A0A816UQ13</accession>
<evidence type="ECO:0000313" key="13">
    <source>
        <dbReference type="EMBL" id="CAF4469859.1"/>
    </source>
</evidence>
<evidence type="ECO:0000256" key="6">
    <source>
        <dbReference type="ARBA" id="ARBA00023288"/>
    </source>
</evidence>
<dbReference type="OrthoDB" id="191686at2759"/>
<dbReference type="Proteomes" id="UP000681967">
    <property type="component" value="Unassembled WGS sequence"/>
</dbReference>
<dbReference type="EMBL" id="CAJNOV010009505">
    <property type="protein sequence ID" value="CAF1368566.1"/>
    <property type="molecule type" value="Genomic_DNA"/>
</dbReference>
<keyword evidence="4" id="KW-0677">Repeat</keyword>
<dbReference type="Proteomes" id="UP000676336">
    <property type="component" value="Unassembled WGS sequence"/>
</dbReference>
<dbReference type="Proteomes" id="UP000663824">
    <property type="component" value="Unassembled WGS sequence"/>
</dbReference>
<dbReference type="EMBL" id="CAJOBF010000064">
    <property type="protein sequence ID" value="CAF3737632.1"/>
    <property type="molecule type" value="Genomic_DNA"/>
</dbReference>
<comment type="caution">
    <text evidence="11">The sequence shown here is derived from an EMBL/GenBank/DDBJ whole genome shotgun (WGS) entry which is preliminary data.</text>
</comment>
<dbReference type="PROSITE" id="PS50222">
    <property type="entry name" value="EF_HAND_2"/>
    <property type="match status" value="1"/>
</dbReference>
<evidence type="ECO:0000313" key="11">
    <source>
        <dbReference type="EMBL" id="CAF2113935.1"/>
    </source>
</evidence>
<dbReference type="EMBL" id="CAJNRE010012826">
    <property type="protein sequence ID" value="CAF2113935.1"/>
    <property type="molecule type" value="Genomic_DNA"/>
</dbReference>
<dbReference type="EMBL" id="CAJOBI010332623">
    <property type="protein sequence ID" value="CAF5200993.1"/>
    <property type="molecule type" value="Genomic_DNA"/>
</dbReference>
<dbReference type="PANTHER" id="PTHR23055:SF178">
    <property type="entry name" value="NEUROCALCIN HOMOLOG"/>
    <property type="match status" value="1"/>
</dbReference>
<sequence length="211" mass="24786">MKNLFRSRLPPTLTSTQINKLADESHLSVQDIEEWYQRFNSCYPCGYLSYKEFISYLKTVSNQNGNDSRITKSVVKQLYRVLDLNQDKKLNFEEFFLFNIVLNQGSFEDKLKLTLNLYDREKEKYLTRVQLERILADMFDLLNLSKAKYGLSQRIDAILTSANFNNKDNEISWHTFSTYVRNDQSLFATLISKDIDGEKSDDDFTTVTARF</sequence>
<dbReference type="EMBL" id="CAJOBJ010073294">
    <property type="protein sequence ID" value="CAF4469859.1"/>
    <property type="molecule type" value="Genomic_DNA"/>
</dbReference>
<evidence type="ECO:0000259" key="7">
    <source>
        <dbReference type="PROSITE" id="PS50222"/>
    </source>
</evidence>
<evidence type="ECO:0000313" key="15">
    <source>
        <dbReference type="EMBL" id="CAF5200993.1"/>
    </source>
</evidence>
<gene>
    <name evidence="14" type="ORF">BYL167_LOCUS70408</name>
    <name evidence="9" type="ORF">CJN711_LOCUS20320</name>
    <name evidence="13" type="ORF">GIL414_LOCUS33284</name>
    <name evidence="8" type="ORF">KQP761_LOCUS1687</name>
    <name evidence="11" type="ORF">MBJ925_LOCUS24617</name>
    <name evidence="15" type="ORF">SMN809_LOCUS75495</name>
    <name evidence="12" type="ORF">UXM345_LOCUS1227</name>
    <name evidence="10" type="ORF">XDN619_LOCUS17240</name>
</gene>
<proteinExistence type="inferred from homology"/>
<comment type="similarity">
    <text evidence="1">Belongs to the recoverin family.</text>
</comment>
<evidence type="ECO:0000256" key="3">
    <source>
        <dbReference type="ARBA" id="ARBA00022723"/>
    </source>
</evidence>
<reference evidence="11" key="1">
    <citation type="submission" date="2021-02" db="EMBL/GenBank/DDBJ databases">
        <authorList>
            <person name="Nowell W R."/>
        </authorList>
    </citation>
    <scope>NUCLEOTIDE SEQUENCE</scope>
</reference>
<dbReference type="PANTHER" id="PTHR23055">
    <property type="entry name" value="CALCIUM BINDING PROTEINS"/>
    <property type="match status" value="1"/>
</dbReference>
<dbReference type="InterPro" id="IPR028846">
    <property type="entry name" value="Recoverin"/>
</dbReference>
<evidence type="ECO:0000256" key="1">
    <source>
        <dbReference type="ARBA" id="ARBA00006049"/>
    </source>
</evidence>
<keyword evidence="2" id="KW-0519">Myristate</keyword>
<evidence type="ECO:0000313" key="12">
    <source>
        <dbReference type="EMBL" id="CAF3737632.1"/>
    </source>
</evidence>
<dbReference type="InterPro" id="IPR011992">
    <property type="entry name" value="EF-hand-dom_pair"/>
</dbReference>